<keyword evidence="5" id="KW-0408">Iron</keyword>
<evidence type="ECO:0000256" key="5">
    <source>
        <dbReference type="ARBA" id="ARBA00023004"/>
    </source>
</evidence>
<dbReference type="Gene3D" id="3.60.130.10">
    <property type="entry name" value="Clavaminate synthase-like"/>
    <property type="match status" value="1"/>
</dbReference>
<dbReference type="Proteomes" id="UP000184749">
    <property type="component" value="Plasmid pRgalIE4872d"/>
</dbReference>
<dbReference type="GO" id="GO:0046872">
    <property type="term" value="F:metal ion binding"/>
    <property type="evidence" value="ECO:0007669"/>
    <property type="project" value="UniProtKB-KW"/>
</dbReference>
<gene>
    <name evidence="7" type="ORF">IE4872_PD00185</name>
</gene>
<comment type="similarity">
    <text evidence="1">Belongs to the TfdA dioxygenase family.</text>
</comment>
<feature type="domain" description="TauD/TfdA-like" evidence="6">
    <location>
        <begin position="8"/>
        <end position="284"/>
    </location>
</feature>
<dbReference type="EMBL" id="CP017105">
    <property type="protein sequence ID" value="APO70726.1"/>
    <property type="molecule type" value="Genomic_DNA"/>
</dbReference>
<dbReference type="Pfam" id="PF02668">
    <property type="entry name" value="TauD"/>
    <property type="match status" value="1"/>
</dbReference>
<proteinExistence type="inferred from homology"/>
<keyword evidence="4" id="KW-0560">Oxidoreductase</keyword>
<reference evidence="7 8" key="1">
    <citation type="submission" date="2016-09" db="EMBL/GenBank/DDBJ databases">
        <title>The complete genome sequences of Rhizobium gallicum, symbiovars gallicum and phaseoli, symbionts associated to common bean (Phaseolus vulgaris).</title>
        <authorList>
            <person name="Bustos P."/>
            <person name="Santamaria R.I."/>
            <person name="Perez-Carrascal O.M."/>
            <person name="Juarez S."/>
            <person name="Lozano L."/>
            <person name="Martinez-Flores I."/>
            <person name="Martinez-Romero E."/>
            <person name="Cevallos M."/>
            <person name="Romero D."/>
            <person name="Davila G."/>
            <person name="Gonzalez V."/>
        </authorList>
    </citation>
    <scope>NUCLEOTIDE SEQUENCE [LARGE SCALE GENOMIC DNA]</scope>
    <source>
        <strain evidence="7 8">IE4872</strain>
        <plasmid evidence="8">prgalie4872d</plasmid>
    </source>
</reference>
<geneLocation type="plasmid" evidence="8">
    <name>prgalie4872d</name>
</geneLocation>
<dbReference type="AlphaFoldDB" id="A0A1L5NS40"/>
<evidence type="ECO:0000256" key="4">
    <source>
        <dbReference type="ARBA" id="ARBA00023002"/>
    </source>
</evidence>
<dbReference type="InterPro" id="IPR003819">
    <property type="entry name" value="TauD/TfdA-like"/>
</dbReference>
<dbReference type="SUPFAM" id="SSF51197">
    <property type="entry name" value="Clavaminate synthase-like"/>
    <property type="match status" value="1"/>
</dbReference>
<evidence type="ECO:0000256" key="3">
    <source>
        <dbReference type="ARBA" id="ARBA00022964"/>
    </source>
</evidence>
<dbReference type="RefSeq" id="WP_074071183.1">
    <property type="nucleotide sequence ID" value="NZ_CP017105.1"/>
</dbReference>
<protein>
    <submittedName>
        <fullName evidence="7">Taurine catabolism dioxygenase TauD/TfdA-like protein</fullName>
    </submittedName>
</protein>
<accession>A0A1L5NS40</accession>
<evidence type="ECO:0000259" key="6">
    <source>
        <dbReference type="Pfam" id="PF02668"/>
    </source>
</evidence>
<sequence>MTISNIQVTPLSDQIGVQITGFDLETAAKDEDFAWYVKRLLAEHLVVLMPGQSNLKPATAQSFHSKFGDLIDIKRQGNDALHVGTGDDVNFIKVISNGIGPNGRPLGDGNSSAQIWHSDTTPWEVPCSFISFYCRETSPVKPKTGFLSMIEAYRTLPQATKDGIMKLRAIHHNYSRQIEVKIAREGASLPLEERMMGFTHPLVRRHLPSNQPMLYLPTRRDSIIVGWNEKDSRNLLEELWTHVEGCKAVIAHAMVPDDFLIWDNSATVHNREGWPEEDTRVMWHISAGGEVPTPFASQKGKNVAGMNVEEIKKVAKENVGAMA</sequence>
<dbReference type="InterPro" id="IPR051323">
    <property type="entry name" value="AtsK-like"/>
</dbReference>
<keyword evidence="2" id="KW-0479">Metal-binding</keyword>
<keyword evidence="3 7" id="KW-0223">Dioxygenase</keyword>
<dbReference type="GO" id="GO:0000908">
    <property type="term" value="F:taurine dioxygenase activity"/>
    <property type="evidence" value="ECO:0007669"/>
    <property type="project" value="TreeGrafter"/>
</dbReference>
<evidence type="ECO:0000313" key="7">
    <source>
        <dbReference type="EMBL" id="APO70726.1"/>
    </source>
</evidence>
<keyword evidence="7" id="KW-0614">Plasmid</keyword>
<dbReference type="InterPro" id="IPR042098">
    <property type="entry name" value="TauD-like_sf"/>
</dbReference>
<evidence type="ECO:0000313" key="8">
    <source>
        <dbReference type="Proteomes" id="UP000184749"/>
    </source>
</evidence>
<dbReference type="PANTHER" id="PTHR30468:SF1">
    <property type="entry name" value="ALPHA-KETOGLUTARATE-DEPENDENT SULFONATE DIOXYGENASE"/>
    <property type="match status" value="1"/>
</dbReference>
<evidence type="ECO:0000256" key="1">
    <source>
        <dbReference type="ARBA" id="ARBA00005896"/>
    </source>
</evidence>
<dbReference type="PANTHER" id="PTHR30468">
    <property type="entry name" value="ALPHA-KETOGLUTARATE-DEPENDENT SULFONATE DIOXYGENASE"/>
    <property type="match status" value="1"/>
</dbReference>
<dbReference type="GO" id="GO:0006790">
    <property type="term" value="P:sulfur compound metabolic process"/>
    <property type="evidence" value="ECO:0007669"/>
    <property type="project" value="TreeGrafter"/>
</dbReference>
<evidence type="ECO:0000256" key="2">
    <source>
        <dbReference type="ARBA" id="ARBA00022723"/>
    </source>
</evidence>
<organism evidence="7 8">
    <name type="scientific">Rhizobium gallicum</name>
    <dbReference type="NCBI Taxonomy" id="56730"/>
    <lineage>
        <taxon>Bacteria</taxon>
        <taxon>Pseudomonadati</taxon>
        <taxon>Pseudomonadota</taxon>
        <taxon>Alphaproteobacteria</taxon>
        <taxon>Hyphomicrobiales</taxon>
        <taxon>Rhizobiaceae</taxon>
        <taxon>Rhizobium/Agrobacterium group</taxon>
        <taxon>Rhizobium</taxon>
    </lineage>
</organism>
<dbReference type="GO" id="GO:0005737">
    <property type="term" value="C:cytoplasm"/>
    <property type="evidence" value="ECO:0007669"/>
    <property type="project" value="TreeGrafter"/>
</dbReference>
<dbReference type="OrthoDB" id="7209371at2"/>
<name>A0A1L5NS40_9HYPH</name>